<dbReference type="PANTHER" id="PTHR21371">
    <property type="entry name" value="KETOL-ACID REDUCTOISOMERASE, MITOCHONDRIAL"/>
    <property type="match status" value="1"/>
</dbReference>
<dbReference type="EMBL" id="JAIWQS010000006">
    <property type="protein sequence ID" value="KAJ8761450.1"/>
    <property type="molecule type" value="Genomic_DNA"/>
</dbReference>
<evidence type="ECO:0000259" key="9">
    <source>
        <dbReference type="Pfam" id="PF01450"/>
    </source>
</evidence>
<gene>
    <name evidence="10" type="ORF">K2173_001583</name>
</gene>
<dbReference type="GO" id="GO:0004455">
    <property type="term" value="F:ketol-acid reductoisomerase activity"/>
    <property type="evidence" value="ECO:0007669"/>
    <property type="project" value="InterPro"/>
</dbReference>
<evidence type="ECO:0000256" key="2">
    <source>
        <dbReference type="ARBA" id="ARBA00004864"/>
    </source>
</evidence>
<dbReference type="PANTHER" id="PTHR21371:SF25">
    <property type="entry name" value="KETOL-ACID REDUCTOISOMERASE"/>
    <property type="match status" value="1"/>
</dbReference>
<dbReference type="Proteomes" id="UP001159364">
    <property type="component" value="Linkage Group LG06"/>
</dbReference>
<name>A0AAV8T5C4_9ROSI</name>
<evidence type="ECO:0000313" key="10">
    <source>
        <dbReference type="EMBL" id="KAJ8761450.1"/>
    </source>
</evidence>
<evidence type="ECO:0000256" key="4">
    <source>
        <dbReference type="ARBA" id="ARBA00010318"/>
    </source>
</evidence>
<keyword evidence="5" id="KW-0028">Amino-acid biosynthesis</keyword>
<dbReference type="InterPro" id="IPR013023">
    <property type="entry name" value="KARI"/>
</dbReference>
<dbReference type="GO" id="GO:0009507">
    <property type="term" value="C:chloroplast"/>
    <property type="evidence" value="ECO:0007669"/>
    <property type="project" value="TreeGrafter"/>
</dbReference>
<dbReference type="Pfam" id="PF01450">
    <property type="entry name" value="KARI_C"/>
    <property type="match status" value="1"/>
</dbReference>
<sequence>MTRLFSESPCKIVLLGSDTTNVAPHSRQTRARYRWDANTSAFWAQDTRITFWQVGEPSWYAPSTLNTQGLRNQLGYSPVLPSYSLEVPAIFVESRSIGASITIKYSSRRINLLVATSKSIARRYVYVRHDARSSRRIITFSSRRIITFSSRRATLVPQISPNHANPKIFENLSTSSLFSSIHGAVKSYPVPNYQYNLLIGDGMLQYRSEIFGKHGILHGAIHGVMECLFRRYTERGMEDLAYKNTVECIIRIISRTISTKRYEDVASGSEIRSLVLEKGRPTSFPNGKIDRTPMWKMGEQVQTTRPKGDLGPLYPFTAGVFVALMMAHIINDSVIEALDSVNTFMHVQGVSFMVNNCSTTAKLGSRKWAPRFDYVITQQAFIAVDTGPPINHDLISNFLSAPVHGAIEVCAQLRPTVDILMPPDA</sequence>
<evidence type="ECO:0000256" key="7">
    <source>
        <dbReference type="ARBA" id="ARBA00030209"/>
    </source>
</evidence>
<evidence type="ECO:0000256" key="8">
    <source>
        <dbReference type="ARBA" id="ARBA00030593"/>
    </source>
</evidence>
<dbReference type="Gene3D" id="1.10.1040.10">
    <property type="entry name" value="N-(1-d-carboxylethyl)-l-norvaline Dehydrogenase, domain 2"/>
    <property type="match status" value="2"/>
</dbReference>
<dbReference type="InterPro" id="IPR008927">
    <property type="entry name" value="6-PGluconate_DH-like_C_sf"/>
</dbReference>
<evidence type="ECO:0000256" key="6">
    <source>
        <dbReference type="ARBA" id="ARBA00023304"/>
    </source>
</evidence>
<reference evidence="10 11" key="1">
    <citation type="submission" date="2021-09" db="EMBL/GenBank/DDBJ databases">
        <title>Genomic insights and catalytic innovation underlie evolution of tropane alkaloids biosynthesis.</title>
        <authorList>
            <person name="Wang Y.-J."/>
            <person name="Tian T."/>
            <person name="Huang J.-P."/>
            <person name="Huang S.-X."/>
        </authorList>
    </citation>
    <scope>NUCLEOTIDE SEQUENCE [LARGE SCALE GENOMIC DNA]</scope>
    <source>
        <strain evidence="10">KIB-2018</strain>
        <tissue evidence="10">Leaf</tissue>
    </source>
</reference>
<comment type="cofactor">
    <cofactor evidence="1">
        <name>Mg(2+)</name>
        <dbReference type="ChEBI" id="CHEBI:18420"/>
    </cofactor>
</comment>
<keyword evidence="11" id="KW-1185">Reference proteome</keyword>
<dbReference type="GO" id="GO:0009097">
    <property type="term" value="P:isoleucine biosynthetic process"/>
    <property type="evidence" value="ECO:0007669"/>
    <property type="project" value="TreeGrafter"/>
</dbReference>
<evidence type="ECO:0000256" key="3">
    <source>
        <dbReference type="ARBA" id="ARBA00004885"/>
    </source>
</evidence>
<dbReference type="InterPro" id="IPR000506">
    <property type="entry name" value="KARI_C"/>
</dbReference>
<evidence type="ECO:0000313" key="11">
    <source>
        <dbReference type="Proteomes" id="UP001159364"/>
    </source>
</evidence>
<proteinExistence type="inferred from homology"/>
<dbReference type="SUPFAM" id="SSF48179">
    <property type="entry name" value="6-phosphogluconate dehydrogenase C-terminal domain-like"/>
    <property type="match status" value="1"/>
</dbReference>
<comment type="similarity">
    <text evidence="4">Belongs to the ketol-acid reductoisomerase family.</text>
</comment>
<protein>
    <recommendedName>
        <fullName evidence="8">Acetohydroxy-acid reductoisomerase</fullName>
    </recommendedName>
    <alternativeName>
        <fullName evidence="7">Alpha-keto-beta-hydroxylacyl reductoisomerase</fullName>
    </alternativeName>
</protein>
<comment type="caution">
    <text evidence="10">The sequence shown here is derived from an EMBL/GenBank/DDBJ whole genome shotgun (WGS) entry which is preliminary data.</text>
</comment>
<comment type="pathway">
    <text evidence="2">Amino-acid biosynthesis; L-valine biosynthesis; L-valine from pyruvate: step 2/4.</text>
</comment>
<accession>A0AAV8T5C4</accession>
<dbReference type="AlphaFoldDB" id="A0AAV8T5C4"/>
<keyword evidence="6" id="KW-0100">Branched-chain amino acid biosynthesis</keyword>
<comment type="pathway">
    <text evidence="3">Amino-acid biosynthesis; L-isoleucine biosynthesis; L-isoleucine from 2-oxobutanoate: step 2/4.</text>
</comment>
<dbReference type="GO" id="GO:0005739">
    <property type="term" value="C:mitochondrion"/>
    <property type="evidence" value="ECO:0007669"/>
    <property type="project" value="TreeGrafter"/>
</dbReference>
<feature type="domain" description="KARI C-terminal knotted" evidence="9">
    <location>
        <begin position="206"/>
        <end position="259"/>
    </location>
</feature>
<evidence type="ECO:0000256" key="5">
    <source>
        <dbReference type="ARBA" id="ARBA00022605"/>
    </source>
</evidence>
<evidence type="ECO:0000256" key="1">
    <source>
        <dbReference type="ARBA" id="ARBA00001946"/>
    </source>
</evidence>
<dbReference type="InterPro" id="IPR013328">
    <property type="entry name" value="6PGD_dom2"/>
</dbReference>
<organism evidence="10 11">
    <name type="scientific">Erythroxylum novogranatense</name>
    <dbReference type="NCBI Taxonomy" id="1862640"/>
    <lineage>
        <taxon>Eukaryota</taxon>
        <taxon>Viridiplantae</taxon>
        <taxon>Streptophyta</taxon>
        <taxon>Embryophyta</taxon>
        <taxon>Tracheophyta</taxon>
        <taxon>Spermatophyta</taxon>
        <taxon>Magnoliopsida</taxon>
        <taxon>eudicotyledons</taxon>
        <taxon>Gunneridae</taxon>
        <taxon>Pentapetalae</taxon>
        <taxon>rosids</taxon>
        <taxon>fabids</taxon>
        <taxon>Malpighiales</taxon>
        <taxon>Erythroxylaceae</taxon>
        <taxon>Erythroxylum</taxon>
    </lineage>
</organism>
<dbReference type="GO" id="GO:0009099">
    <property type="term" value="P:L-valine biosynthetic process"/>
    <property type="evidence" value="ECO:0007669"/>
    <property type="project" value="TreeGrafter"/>
</dbReference>